<keyword evidence="13" id="KW-1185">Reference proteome</keyword>
<evidence type="ECO:0000256" key="4">
    <source>
        <dbReference type="ARBA" id="ARBA00022475"/>
    </source>
</evidence>
<dbReference type="GO" id="GO:0015627">
    <property type="term" value="C:type II protein secretion system complex"/>
    <property type="evidence" value="ECO:0007669"/>
    <property type="project" value="InterPro"/>
</dbReference>
<dbReference type="PANTHER" id="PTHR30093:SF44">
    <property type="entry name" value="TYPE II SECRETION SYSTEM CORE PROTEIN G"/>
    <property type="match status" value="1"/>
</dbReference>
<evidence type="ECO:0000256" key="7">
    <source>
        <dbReference type="ARBA" id="ARBA00022692"/>
    </source>
</evidence>
<dbReference type="InterPro" id="IPR012902">
    <property type="entry name" value="N_methyl_site"/>
</dbReference>
<protein>
    <recommendedName>
        <fullName evidence="3">Type II secretion system core protein G</fullName>
    </recommendedName>
</protein>
<keyword evidence="4" id="KW-1003">Cell membrane</keyword>
<evidence type="ECO:0000256" key="9">
    <source>
        <dbReference type="ARBA" id="ARBA00023136"/>
    </source>
</evidence>
<dbReference type="GO" id="GO:0015628">
    <property type="term" value="P:protein secretion by the type II secretion system"/>
    <property type="evidence" value="ECO:0007669"/>
    <property type="project" value="InterPro"/>
</dbReference>
<dbReference type="InterPro" id="IPR013545">
    <property type="entry name" value="T2SS_protein-GspG_C"/>
</dbReference>
<sequence length="157" mass="16566">MIKLPNRKSLPVTTFRRSPRLGEDGFTLVELLVVLAIIGLVAALATPQVLRYLGSARVSTTTAQMRSIGSALELYYLDHGAYPAEEPGLSALVQAPAGSTTWNGPYIKGDGALRDAWGNPFGYSVSADTGGVVISSLGQDNIEGGEGLNADLEFRAQ</sequence>
<dbReference type="Gene3D" id="3.30.700.10">
    <property type="entry name" value="Glycoprotein, Type 4 Pilin"/>
    <property type="match status" value="1"/>
</dbReference>
<dbReference type="Pfam" id="PF07963">
    <property type="entry name" value="N_methyl"/>
    <property type="match status" value="1"/>
</dbReference>
<comment type="caution">
    <text evidence="12">The sequence shown here is derived from an EMBL/GenBank/DDBJ whole genome shotgun (WGS) entry which is preliminary data.</text>
</comment>
<proteinExistence type="inferred from homology"/>
<dbReference type="PANTHER" id="PTHR30093">
    <property type="entry name" value="GENERAL SECRETION PATHWAY PROTEIN G"/>
    <property type="match status" value="1"/>
</dbReference>
<dbReference type="EMBL" id="SJST01000001">
    <property type="protein sequence ID" value="TCD16667.1"/>
    <property type="molecule type" value="Genomic_DNA"/>
</dbReference>
<dbReference type="RefSeq" id="WP_131565729.1">
    <property type="nucleotide sequence ID" value="NZ_JAINFK010000001.1"/>
</dbReference>
<keyword evidence="6" id="KW-0997">Cell inner membrane</keyword>
<evidence type="ECO:0000313" key="13">
    <source>
        <dbReference type="Proteomes" id="UP000291301"/>
    </source>
</evidence>
<name>A0A4R0PFP5_9HYPH</name>
<keyword evidence="7 10" id="KW-0812">Transmembrane</keyword>
<evidence type="ECO:0000256" key="10">
    <source>
        <dbReference type="SAM" id="Phobius"/>
    </source>
</evidence>
<dbReference type="AlphaFoldDB" id="A0A4R0PFP5"/>
<evidence type="ECO:0000313" key="12">
    <source>
        <dbReference type="EMBL" id="TCD16667.1"/>
    </source>
</evidence>
<keyword evidence="5" id="KW-0488">Methylation</keyword>
<dbReference type="NCBIfam" id="TIGR02532">
    <property type="entry name" value="IV_pilin_GFxxxE"/>
    <property type="match status" value="1"/>
</dbReference>
<evidence type="ECO:0000256" key="2">
    <source>
        <dbReference type="ARBA" id="ARBA00009984"/>
    </source>
</evidence>
<dbReference type="OrthoDB" id="9795612at2"/>
<dbReference type="Pfam" id="PF08334">
    <property type="entry name" value="T2SSG"/>
    <property type="match status" value="1"/>
</dbReference>
<dbReference type="GO" id="GO:0005886">
    <property type="term" value="C:plasma membrane"/>
    <property type="evidence" value="ECO:0007669"/>
    <property type="project" value="UniProtKB-SubCell"/>
</dbReference>
<feature type="transmembrane region" description="Helical" evidence="10">
    <location>
        <begin position="25"/>
        <end position="45"/>
    </location>
</feature>
<dbReference type="InterPro" id="IPR045584">
    <property type="entry name" value="Pilin-like"/>
</dbReference>
<evidence type="ECO:0000256" key="8">
    <source>
        <dbReference type="ARBA" id="ARBA00022989"/>
    </source>
</evidence>
<dbReference type="NCBIfam" id="TIGR01710">
    <property type="entry name" value="typeII_sec_gspG"/>
    <property type="match status" value="1"/>
</dbReference>
<dbReference type="InterPro" id="IPR010054">
    <property type="entry name" value="Type2_sec_GspG"/>
</dbReference>
<dbReference type="SUPFAM" id="SSF54523">
    <property type="entry name" value="Pili subunits"/>
    <property type="match status" value="1"/>
</dbReference>
<comment type="similarity">
    <text evidence="2">Belongs to the GSP G family.</text>
</comment>
<dbReference type="PRINTS" id="PR00813">
    <property type="entry name" value="BCTERIALGSPG"/>
</dbReference>
<evidence type="ECO:0000256" key="3">
    <source>
        <dbReference type="ARBA" id="ARBA00020042"/>
    </source>
</evidence>
<keyword evidence="8 10" id="KW-1133">Transmembrane helix</keyword>
<evidence type="ECO:0000256" key="5">
    <source>
        <dbReference type="ARBA" id="ARBA00022481"/>
    </source>
</evidence>
<evidence type="ECO:0000256" key="1">
    <source>
        <dbReference type="ARBA" id="ARBA00004377"/>
    </source>
</evidence>
<keyword evidence="9 10" id="KW-0472">Membrane</keyword>
<dbReference type="Proteomes" id="UP000291301">
    <property type="component" value="Unassembled WGS sequence"/>
</dbReference>
<gene>
    <name evidence="12" type="primary">gspG</name>
    <name evidence="12" type="ORF">E0D97_04445</name>
</gene>
<evidence type="ECO:0000259" key="11">
    <source>
        <dbReference type="Pfam" id="PF08334"/>
    </source>
</evidence>
<organism evidence="12 13">
    <name type="scientific">Oricola cellulosilytica</name>
    <dbReference type="NCBI Taxonomy" id="1429082"/>
    <lineage>
        <taxon>Bacteria</taxon>
        <taxon>Pseudomonadati</taxon>
        <taxon>Pseudomonadota</taxon>
        <taxon>Alphaproteobacteria</taxon>
        <taxon>Hyphomicrobiales</taxon>
        <taxon>Ahrensiaceae</taxon>
        <taxon>Oricola</taxon>
    </lineage>
</organism>
<dbReference type="InterPro" id="IPR000983">
    <property type="entry name" value="Bac_GSPG_pilin"/>
</dbReference>
<accession>A0A4R0PFP5</accession>
<reference evidence="12 13" key="1">
    <citation type="journal article" date="2015" name="Antonie Van Leeuwenhoek">
        <title>Oricola cellulosilytica gen. nov., sp. nov., a cellulose-degrading bacterium of the family Phyllobacteriaceae isolated from surface seashore water, and emended descriptions of Mesorhizobium loti and Phyllobacterium myrsinacearum.</title>
        <authorList>
            <person name="Hameed A."/>
            <person name="Shahina M."/>
            <person name="Lai W.A."/>
            <person name="Lin S.Y."/>
            <person name="Young L.S."/>
            <person name="Liu Y.C."/>
            <person name="Hsu Y.H."/>
            <person name="Young C.C."/>
        </authorList>
    </citation>
    <scope>NUCLEOTIDE SEQUENCE [LARGE SCALE GENOMIC DNA]</scope>
    <source>
        <strain evidence="12 13">KCTC 52183</strain>
    </source>
</reference>
<evidence type="ECO:0000256" key="6">
    <source>
        <dbReference type="ARBA" id="ARBA00022519"/>
    </source>
</evidence>
<feature type="domain" description="Type II secretion system protein GspG C-terminal" evidence="11">
    <location>
        <begin position="48"/>
        <end position="152"/>
    </location>
</feature>
<comment type="subcellular location">
    <subcellularLocation>
        <location evidence="1">Cell inner membrane</location>
        <topology evidence="1">Single-pass membrane protein</topology>
    </subcellularLocation>
</comment>